<dbReference type="OrthoDB" id="1921534at2759"/>
<dbReference type="EMBL" id="JAAALK010000081">
    <property type="protein sequence ID" value="KAG8089250.1"/>
    <property type="molecule type" value="Genomic_DNA"/>
</dbReference>
<dbReference type="Proteomes" id="UP000729402">
    <property type="component" value="Unassembled WGS sequence"/>
</dbReference>
<evidence type="ECO:0000256" key="1">
    <source>
        <dbReference type="ARBA" id="ARBA00004123"/>
    </source>
</evidence>
<feature type="domain" description="BHLH" evidence="5">
    <location>
        <begin position="146"/>
        <end position="195"/>
    </location>
</feature>
<evidence type="ECO:0000256" key="4">
    <source>
        <dbReference type="ARBA" id="ARBA00023242"/>
    </source>
</evidence>
<name>A0A8J5WE76_ZIZPA</name>
<comment type="subcellular location">
    <subcellularLocation>
        <location evidence="1">Nucleus</location>
    </subcellularLocation>
</comment>
<dbReference type="GO" id="GO:0005634">
    <property type="term" value="C:nucleus"/>
    <property type="evidence" value="ECO:0007669"/>
    <property type="project" value="UniProtKB-SubCell"/>
</dbReference>
<reference evidence="6" key="2">
    <citation type="submission" date="2021-02" db="EMBL/GenBank/DDBJ databases">
        <authorList>
            <person name="Kimball J.A."/>
            <person name="Haas M.W."/>
            <person name="Macchietto M."/>
            <person name="Kono T."/>
            <person name="Duquette J."/>
            <person name="Shao M."/>
        </authorList>
    </citation>
    <scope>NUCLEOTIDE SEQUENCE</scope>
    <source>
        <tissue evidence="6">Fresh leaf tissue</tissue>
    </source>
</reference>
<reference evidence="6" key="1">
    <citation type="journal article" date="2021" name="bioRxiv">
        <title>Whole Genome Assembly and Annotation of Northern Wild Rice, Zizania palustris L., Supports a Whole Genome Duplication in the Zizania Genus.</title>
        <authorList>
            <person name="Haas M."/>
            <person name="Kono T."/>
            <person name="Macchietto M."/>
            <person name="Millas R."/>
            <person name="McGilp L."/>
            <person name="Shao M."/>
            <person name="Duquette J."/>
            <person name="Hirsch C.N."/>
            <person name="Kimball J."/>
        </authorList>
    </citation>
    <scope>NUCLEOTIDE SEQUENCE</scope>
    <source>
        <tissue evidence="6">Fresh leaf tissue</tissue>
    </source>
</reference>
<dbReference type="PROSITE" id="PS50888">
    <property type="entry name" value="BHLH"/>
    <property type="match status" value="1"/>
</dbReference>
<keyword evidence="2" id="KW-0805">Transcription regulation</keyword>
<dbReference type="InterPro" id="IPR011598">
    <property type="entry name" value="bHLH_dom"/>
</dbReference>
<dbReference type="GO" id="GO:0000981">
    <property type="term" value="F:DNA-binding transcription factor activity, RNA polymerase II-specific"/>
    <property type="evidence" value="ECO:0007669"/>
    <property type="project" value="TreeGrafter"/>
</dbReference>
<sequence length="270" mass="29813">MSTAISFHPTTAPVFHLADPDMSFLQVQDVHPEVTDALLGFLFDPLDPPDNAGLDDFLGPLPDQDDQHRGKRPRSCVVVDDDGDVCGLAQQWGGCAAQTQVPAPSELLTEFILPPPRMQHQYYQYQQLPEAFVRGADAKKNVGNRRHSVVQSAAARERRRRVSEKTAELSRLIPGGHKLNTAEMLQEAARHVKLLQAQVGMLALMHTVEAKAPSVMHALLVCGGVQERLAGEDKCLVPRKLVHTIANDKTIKSNPLVNRDLNRFMETLGK</sequence>
<dbReference type="InterPro" id="IPR045239">
    <property type="entry name" value="bHLH95_bHLH"/>
</dbReference>
<dbReference type="AlphaFoldDB" id="A0A8J5WE76"/>
<comment type="caution">
    <text evidence="6">The sequence shown here is derived from an EMBL/GenBank/DDBJ whole genome shotgun (WGS) entry which is preliminary data.</text>
</comment>
<dbReference type="PANTHER" id="PTHR16223">
    <property type="entry name" value="TRANSCRIPTION FACTOR BHLH83-RELATED"/>
    <property type="match status" value="1"/>
</dbReference>
<evidence type="ECO:0000256" key="3">
    <source>
        <dbReference type="ARBA" id="ARBA00023163"/>
    </source>
</evidence>
<evidence type="ECO:0000313" key="7">
    <source>
        <dbReference type="Proteomes" id="UP000729402"/>
    </source>
</evidence>
<protein>
    <recommendedName>
        <fullName evidence="5">BHLH domain-containing protein</fullName>
    </recommendedName>
</protein>
<dbReference type="PANTHER" id="PTHR16223:SF49">
    <property type="entry name" value="TRANSCRIPTION FACTOR BHLH52-RELATED"/>
    <property type="match status" value="1"/>
</dbReference>
<gene>
    <name evidence="6" type="ORF">GUJ93_ZPchr0011g27529</name>
</gene>
<dbReference type="GO" id="GO:0046983">
    <property type="term" value="F:protein dimerization activity"/>
    <property type="evidence" value="ECO:0007669"/>
    <property type="project" value="InterPro"/>
</dbReference>
<dbReference type="Pfam" id="PF00010">
    <property type="entry name" value="HLH"/>
    <property type="match status" value="1"/>
</dbReference>
<keyword evidence="7" id="KW-1185">Reference proteome</keyword>
<accession>A0A8J5WE76</accession>
<proteinExistence type="predicted"/>
<keyword evidence="4" id="KW-0539">Nucleus</keyword>
<organism evidence="6 7">
    <name type="scientific">Zizania palustris</name>
    <name type="common">Northern wild rice</name>
    <dbReference type="NCBI Taxonomy" id="103762"/>
    <lineage>
        <taxon>Eukaryota</taxon>
        <taxon>Viridiplantae</taxon>
        <taxon>Streptophyta</taxon>
        <taxon>Embryophyta</taxon>
        <taxon>Tracheophyta</taxon>
        <taxon>Spermatophyta</taxon>
        <taxon>Magnoliopsida</taxon>
        <taxon>Liliopsida</taxon>
        <taxon>Poales</taxon>
        <taxon>Poaceae</taxon>
        <taxon>BOP clade</taxon>
        <taxon>Oryzoideae</taxon>
        <taxon>Oryzeae</taxon>
        <taxon>Zizaniinae</taxon>
        <taxon>Zizania</taxon>
    </lineage>
</organism>
<dbReference type="GO" id="GO:0000978">
    <property type="term" value="F:RNA polymerase II cis-regulatory region sequence-specific DNA binding"/>
    <property type="evidence" value="ECO:0007669"/>
    <property type="project" value="TreeGrafter"/>
</dbReference>
<dbReference type="SMART" id="SM00353">
    <property type="entry name" value="HLH"/>
    <property type="match status" value="1"/>
</dbReference>
<evidence type="ECO:0000313" key="6">
    <source>
        <dbReference type="EMBL" id="KAG8089250.1"/>
    </source>
</evidence>
<evidence type="ECO:0000259" key="5">
    <source>
        <dbReference type="PROSITE" id="PS50888"/>
    </source>
</evidence>
<dbReference type="CDD" id="cd11393">
    <property type="entry name" value="bHLH_AtbHLH_like"/>
    <property type="match status" value="1"/>
</dbReference>
<keyword evidence="3" id="KW-0804">Transcription</keyword>
<evidence type="ECO:0000256" key="2">
    <source>
        <dbReference type="ARBA" id="ARBA00023015"/>
    </source>
</evidence>
<dbReference type="InterPro" id="IPR045843">
    <property type="entry name" value="IND-like"/>
</dbReference>